<dbReference type="SMART" id="SM00388">
    <property type="entry name" value="HisKA"/>
    <property type="match status" value="1"/>
</dbReference>
<dbReference type="PROSITE" id="PS50109">
    <property type="entry name" value="HIS_KIN"/>
    <property type="match status" value="1"/>
</dbReference>
<evidence type="ECO:0000256" key="8">
    <source>
        <dbReference type="ARBA" id="ARBA00022989"/>
    </source>
</evidence>
<keyword evidence="14" id="KW-0547">Nucleotide-binding</keyword>
<dbReference type="PANTHER" id="PTHR45436:SF5">
    <property type="entry name" value="SENSOR HISTIDINE KINASE TRCS"/>
    <property type="match status" value="1"/>
</dbReference>
<evidence type="ECO:0000313" key="14">
    <source>
        <dbReference type="EMBL" id="HIR14806.1"/>
    </source>
</evidence>
<keyword evidence="4" id="KW-0597">Phosphoprotein</keyword>
<dbReference type="InterPro" id="IPR003660">
    <property type="entry name" value="HAMP_dom"/>
</dbReference>
<dbReference type="InterPro" id="IPR036890">
    <property type="entry name" value="HATPase_C_sf"/>
</dbReference>
<dbReference type="Pfam" id="PF00672">
    <property type="entry name" value="HAMP"/>
    <property type="match status" value="1"/>
</dbReference>
<dbReference type="CDD" id="cd00082">
    <property type="entry name" value="HisKA"/>
    <property type="match status" value="1"/>
</dbReference>
<evidence type="ECO:0000256" key="11">
    <source>
        <dbReference type="SAM" id="Phobius"/>
    </source>
</evidence>
<dbReference type="PANTHER" id="PTHR45436">
    <property type="entry name" value="SENSOR HISTIDINE KINASE YKOH"/>
    <property type="match status" value="1"/>
</dbReference>
<dbReference type="SMART" id="SM00387">
    <property type="entry name" value="HATPase_c"/>
    <property type="match status" value="1"/>
</dbReference>
<evidence type="ECO:0000259" key="13">
    <source>
        <dbReference type="PROSITE" id="PS50885"/>
    </source>
</evidence>
<reference evidence="14" key="1">
    <citation type="submission" date="2020-10" db="EMBL/GenBank/DDBJ databases">
        <authorList>
            <person name="Gilroy R."/>
        </authorList>
    </citation>
    <scope>NUCLEOTIDE SEQUENCE</scope>
    <source>
        <strain evidence="14">ChiSjej4B22-8148</strain>
    </source>
</reference>
<evidence type="ECO:0000259" key="12">
    <source>
        <dbReference type="PROSITE" id="PS50109"/>
    </source>
</evidence>
<dbReference type="InterPro" id="IPR005467">
    <property type="entry name" value="His_kinase_dom"/>
</dbReference>
<comment type="catalytic activity">
    <reaction evidence="1">
        <text>ATP + protein L-histidine = ADP + protein N-phospho-L-histidine.</text>
        <dbReference type="EC" id="2.7.13.3"/>
    </reaction>
</comment>
<evidence type="ECO:0000256" key="2">
    <source>
        <dbReference type="ARBA" id="ARBA00004370"/>
    </source>
</evidence>
<dbReference type="GO" id="GO:0005886">
    <property type="term" value="C:plasma membrane"/>
    <property type="evidence" value="ECO:0007669"/>
    <property type="project" value="TreeGrafter"/>
</dbReference>
<dbReference type="GO" id="GO:0000155">
    <property type="term" value="F:phosphorelay sensor kinase activity"/>
    <property type="evidence" value="ECO:0007669"/>
    <property type="project" value="InterPro"/>
</dbReference>
<dbReference type="CDD" id="cd06225">
    <property type="entry name" value="HAMP"/>
    <property type="match status" value="1"/>
</dbReference>
<evidence type="ECO:0000256" key="10">
    <source>
        <dbReference type="ARBA" id="ARBA00023136"/>
    </source>
</evidence>
<reference evidence="14" key="2">
    <citation type="journal article" date="2021" name="PeerJ">
        <title>Extensive microbial diversity within the chicken gut microbiome revealed by metagenomics and culture.</title>
        <authorList>
            <person name="Gilroy R."/>
            <person name="Ravi A."/>
            <person name="Getino M."/>
            <person name="Pursley I."/>
            <person name="Horton D.L."/>
            <person name="Alikhan N.F."/>
            <person name="Baker D."/>
            <person name="Gharbi K."/>
            <person name="Hall N."/>
            <person name="Watson M."/>
            <person name="Adriaenssens E.M."/>
            <person name="Foster-Nyarko E."/>
            <person name="Jarju S."/>
            <person name="Secka A."/>
            <person name="Antonio M."/>
            <person name="Oren A."/>
            <person name="Chaudhuri R.R."/>
            <person name="La Ragione R."/>
            <person name="Hildebrand F."/>
            <person name="Pallen M.J."/>
        </authorList>
    </citation>
    <scope>NUCLEOTIDE SEQUENCE</scope>
    <source>
        <strain evidence="14">ChiSjej4B22-8148</strain>
    </source>
</reference>
<sequence>MKPHSIKFKITCWYTLILTLVFAAVLGGVFISSEFYSEDMIKAELQDEVKDLQEEMLRYPEHFPRQDYVSYYDDGVLLSIYDEEFNFINGVLPDSFSLEIPFQESEIQTVQTGQDSWFILDEKISLPDGSDLWIRGIHSFSSIVLMIQRLKLLITFVLPLLILFTAFMGFRLVQRSLHPVSVITNTVNEITDSSDLSLRLPESGIKDEFFHLTETFNKMLTHLEQQFLREQEFSSDAAHELRTPVSIILSHCEYSLAELEMSPEVRKEFLCIQAKALQMSQLVSHLLNIARAESTGFHPSFEEVDLEILAESAADELAGKAAQKEIRIEIQNYLKPPVIQGNTELLFRLFINLIDNGIQYGRTGGYIKIFLEQRGKNACIRVSDDGIGIPEENLDKIWNRFYRSDKSRSDSAGFGLGLFIVKYIVRLHRGTIAVESEVGRGTSFILTLPITPPAS</sequence>
<feature type="domain" description="Histidine kinase" evidence="12">
    <location>
        <begin position="236"/>
        <end position="452"/>
    </location>
</feature>
<evidence type="ECO:0000313" key="15">
    <source>
        <dbReference type="Proteomes" id="UP000886757"/>
    </source>
</evidence>
<dbReference type="Proteomes" id="UP000886757">
    <property type="component" value="Unassembled WGS sequence"/>
</dbReference>
<evidence type="ECO:0000256" key="7">
    <source>
        <dbReference type="ARBA" id="ARBA00022777"/>
    </source>
</evidence>
<keyword evidence="8 11" id="KW-1133">Transmembrane helix</keyword>
<name>A0A9D1DAC9_9FIRM</name>
<dbReference type="Pfam" id="PF02518">
    <property type="entry name" value="HATPase_c"/>
    <property type="match status" value="1"/>
</dbReference>
<accession>A0A9D1DAC9</accession>
<evidence type="ECO:0000256" key="1">
    <source>
        <dbReference type="ARBA" id="ARBA00000085"/>
    </source>
</evidence>
<dbReference type="Gene3D" id="6.10.340.10">
    <property type="match status" value="1"/>
</dbReference>
<dbReference type="EC" id="2.7.13.3" evidence="3"/>
<evidence type="ECO:0000256" key="6">
    <source>
        <dbReference type="ARBA" id="ARBA00022692"/>
    </source>
</evidence>
<comment type="subcellular location">
    <subcellularLocation>
        <location evidence="2">Membrane</location>
    </subcellularLocation>
</comment>
<dbReference type="FunFam" id="3.30.565.10:FF:000006">
    <property type="entry name" value="Sensor histidine kinase WalK"/>
    <property type="match status" value="1"/>
</dbReference>
<dbReference type="AlphaFoldDB" id="A0A9D1DAC9"/>
<organism evidence="14 15">
    <name type="scientific">Candidatus Choladousia intestinavium</name>
    <dbReference type="NCBI Taxonomy" id="2840727"/>
    <lineage>
        <taxon>Bacteria</taxon>
        <taxon>Bacillati</taxon>
        <taxon>Bacillota</taxon>
        <taxon>Clostridia</taxon>
        <taxon>Lachnospirales</taxon>
        <taxon>Lachnospiraceae</taxon>
        <taxon>Lachnospiraceae incertae sedis</taxon>
        <taxon>Candidatus Choladousia</taxon>
    </lineage>
</organism>
<keyword evidence="10 11" id="KW-0472">Membrane</keyword>
<dbReference type="InterPro" id="IPR036097">
    <property type="entry name" value="HisK_dim/P_sf"/>
</dbReference>
<keyword evidence="6 11" id="KW-0812">Transmembrane</keyword>
<dbReference type="PRINTS" id="PR00344">
    <property type="entry name" value="BCTRLSENSOR"/>
</dbReference>
<dbReference type="InterPro" id="IPR003594">
    <property type="entry name" value="HATPase_dom"/>
</dbReference>
<keyword evidence="5" id="KW-0808">Transferase</keyword>
<dbReference type="InterPro" id="IPR004358">
    <property type="entry name" value="Sig_transdc_His_kin-like_C"/>
</dbReference>
<dbReference type="InterPro" id="IPR003661">
    <property type="entry name" value="HisK_dim/P_dom"/>
</dbReference>
<dbReference type="GO" id="GO:0005524">
    <property type="term" value="F:ATP binding"/>
    <property type="evidence" value="ECO:0007669"/>
    <property type="project" value="UniProtKB-KW"/>
</dbReference>
<feature type="transmembrane region" description="Helical" evidence="11">
    <location>
        <begin position="152"/>
        <end position="173"/>
    </location>
</feature>
<proteinExistence type="predicted"/>
<dbReference type="SMART" id="SM00304">
    <property type="entry name" value="HAMP"/>
    <property type="match status" value="1"/>
</dbReference>
<feature type="transmembrane region" description="Helical" evidence="11">
    <location>
        <begin position="12"/>
        <end position="31"/>
    </location>
</feature>
<keyword evidence="7" id="KW-0418">Kinase</keyword>
<dbReference type="CDD" id="cd00075">
    <property type="entry name" value="HATPase"/>
    <property type="match status" value="1"/>
</dbReference>
<dbReference type="PROSITE" id="PS50885">
    <property type="entry name" value="HAMP"/>
    <property type="match status" value="1"/>
</dbReference>
<dbReference type="EMBL" id="DVGK01000150">
    <property type="protein sequence ID" value="HIR14806.1"/>
    <property type="molecule type" value="Genomic_DNA"/>
</dbReference>
<dbReference type="Gene3D" id="1.10.287.130">
    <property type="match status" value="1"/>
</dbReference>
<gene>
    <name evidence="14" type="ORF">IAB31_12905</name>
</gene>
<dbReference type="Gene3D" id="3.30.565.10">
    <property type="entry name" value="Histidine kinase-like ATPase, C-terminal domain"/>
    <property type="match status" value="1"/>
</dbReference>
<evidence type="ECO:0000256" key="4">
    <source>
        <dbReference type="ARBA" id="ARBA00022553"/>
    </source>
</evidence>
<dbReference type="SUPFAM" id="SSF47384">
    <property type="entry name" value="Homodimeric domain of signal transducing histidine kinase"/>
    <property type="match status" value="1"/>
</dbReference>
<dbReference type="SUPFAM" id="SSF55874">
    <property type="entry name" value="ATPase domain of HSP90 chaperone/DNA topoisomerase II/histidine kinase"/>
    <property type="match status" value="1"/>
</dbReference>
<protein>
    <recommendedName>
        <fullName evidence="3">histidine kinase</fullName>
        <ecNumber evidence="3">2.7.13.3</ecNumber>
    </recommendedName>
</protein>
<keyword evidence="14" id="KW-0067">ATP-binding</keyword>
<dbReference type="Pfam" id="PF00512">
    <property type="entry name" value="HisKA"/>
    <property type="match status" value="1"/>
</dbReference>
<feature type="domain" description="HAMP" evidence="13">
    <location>
        <begin position="174"/>
        <end position="228"/>
    </location>
</feature>
<evidence type="ECO:0000256" key="3">
    <source>
        <dbReference type="ARBA" id="ARBA00012438"/>
    </source>
</evidence>
<dbReference type="InterPro" id="IPR050428">
    <property type="entry name" value="TCS_sensor_his_kinase"/>
</dbReference>
<keyword evidence="9" id="KW-0902">Two-component regulatory system</keyword>
<comment type="caution">
    <text evidence="14">The sequence shown here is derived from an EMBL/GenBank/DDBJ whole genome shotgun (WGS) entry which is preliminary data.</text>
</comment>
<evidence type="ECO:0000256" key="9">
    <source>
        <dbReference type="ARBA" id="ARBA00023012"/>
    </source>
</evidence>
<evidence type="ECO:0000256" key="5">
    <source>
        <dbReference type="ARBA" id="ARBA00022679"/>
    </source>
</evidence>